<organism evidence="1 2">
    <name type="scientific">Pseudonocardia xinjiangensis</name>
    <dbReference type="NCBI Taxonomy" id="75289"/>
    <lineage>
        <taxon>Bacteria</taxon>
        <taxon>Bacillati</taxon>
        <taxon>Actinomycetota</taxon>
        <taxon>Actinomycetes</taxon>
        <taxon>Pseudonocardiales</taxon>
        <taxon>Pseudonocardiaceae</taxon>
        <taxon>Pseudonocardia</taxon>
    </lineage>
</organism>
<reference evidence="1 2" key="1">
    <citation type="submission" date="2020-04" db="EMBL/GenBank/DDBJ databases">
        <authorList>
            <person name="Klaysubun C."/>
            <person name="Duangmal K."/>
            <person name="Lipun K."/>
        </authorList>
    </citation>
    <scope>NUCLEOTIDE SEQUENCE [LARGE SCALE GENOMIC DNA]</scope>
    <source>
        <strain evidence="1 2">JCM 11839</strain>
    </source>
</reference>
<protein>
    <submittedName>
        <fullName evidence="1">Uracil-DNA glycosylase</fullName>
    </submittedName>
</protein>
<dbReference type="Proteomes" id="UP001296706">
    <property type="component" value="Unassembled WGS sequence"/>
</dbReference>
<dbReference type="EMBL" id="JAAXKY010000029">
    <property type="protein sequence ID" value="NMH77726.1"/>
    <property type="molecule type" value="Genomic_DNA"/>
</dbReference>
<dbReference type="CDD" id="cd10035">
    <property type="entry name" value="UDG_like"/>
    <property type="match status" value="1"/>
</dbReference>
<comment type="caution">
    <text evidence="1">The sequence shown here is derived from an EMBL/GenBank/DDBJ whole genome shotgun (WGS) entry which is preliminary data.</text>
</comment>
<gene>
    <name evidence="1" type="ORF">HF577_11605</name>
</gene>
<dbReference type="InterPro" id="IPR036895">
    <property type="entry name" value="Uracil-DNA_glycosylase-like_sf"/>
</dbReference>
<evidence type="ECO:0000313" key="1">
    <source>
        <dbReference type="EMBL" id="NMH77726.1"/>
    </source>
</evidence>
<keyword evidence="2" id="KW-1185">Reference proteome</keyword>
<accession>A0ABX1REZ3</accession>
<dbReference type="RefSeq" id="WP_169395803.1">
    <property type="nucleotide sequence ID" value="NZ_BAAAJH010000007.1"/>
</dbReference>
<sequence length="206" mass="22720">MPRRMADPAFRAAQEAGRYAPHVRPINEMVDALRGDARGWLPHVAPLHGGTTARVLSILRDPGPATRDGAGSGFLCIENDDPTAERQLQMFTDVGIGAADITPWNAYPWYINAAPGAAQLDAGVAPLVQLIELMPDIRVVFLQGAHARAGWERLARRHPVPARRVEKVVATFHPGRQALFHRDPEVRRARAEHRESAYRDVAAVIR</sequence>
<name>A0ABX1REZ3_9PSEU</name>
<dbReference type="SUPFAM" id="SSF52141">
    <property type="entry name" value="Uracil-DNA glycosylase-like"/>
    <property type="match status" value="1"/>
</dbReference>
<proteinExistence type="predicted"/>
<evidence type="ECO:0000313" key="2">
    <source>
        <dbReference type="Proteomes" id="UP001296706"/>
    </source>
</evidence>